<dbReference type="RefSeq" id="WP_200227063.1">
    <property type="nucleotide sequence ID" value="NZ_NRRT01000008.1"/>
</dbReference>
<evidence type="ECO:0000313" key="2">
    <source>
        <dbReference type="EMBL" id="MBK1713562.1"/>
    </source>
</evidence>
<reference evidence="2" key="2">
    <citation type="journal article" date="2020" name="Microorganisms">
        <title>Osmotic Adaptation and Compatible Solute Biosynthesis of Phototrophic Bacteria as Revealed from Genome Analyses.</title>
        <authorList>
            <person name="Imhoff J.F."/>
            <person name="Rahn T."/>
            <person name="Kunzel S."/>
            <person name="Keller A."/>
            <person name="Neulinger S.C."/>
        </authorList>
    </citation>
    <scope>NUCLEOTIDE SEQUENCE</scope>
    <source>
        <strain evidence="2">IM 151</strain>
    </source>
</reference>
<dbReference type="Proteomes" id="UP001041814">
    <property type="component" value="Unassembled WGS sequence"/>
</dbReference>
<dbReference type="Gene3D" id="3.40.50.1110">
    <property type="entry name" value="SGNH hydrolase"/>
    <property type="match status" value="1"/>
</dbReference>
<protein>
    <submittedName>
        <fullName evidence="2">Esterase</fullName>
    </submittedName>
</protein>
<evidence type="ECO:0000256" key="1">
    <source>
        <dbReference type="ARBA" id="ARBA00022801"/>
    </source>
</evidence>
<reference evidence="2" key="1">
    <citation type="submission" date="2017-08" db="EMBL/GenBank/DDBJ databases">
        <authorList>
            <person name="Imhoff J.F."/>
            <person name="Rahn T."/>
            <person name="Kuenzel S."/>
            <person name="Neulinger S.C."/>
        </authorList>
    </citation>
    <scope>NUCLEOTIDE SEQUENCE</scope>
    <source>
        <strain evidence="2">IM 151</strain>
    </source>
</reference>
<dbReference type="SUPFAM" id="SSF52266">
    <property type="entry name" value="SGNH hydrolase"/>
    <property type="match status" value="1"/>
</dbReference>
<name>A0ABS1DU44_RUBGE</name>
<dbReference type="InterPro" id="IPR051058">
    <property type="entry name" value="GDSL_Est/Lipase"/>
</dbReference>
<proteinExistence type="predicted"/>
<dbReference type="PROSITE" id="PS51257">
    <property type="entry name" value="PROKAR_LIPOPROTEIN"/>
    <property type="match status" value="1"/>
</dbReference>
<gene>
    <name evidence="2" type="ORF">CKO43_12315</name>
</gene>
<dbReference type="Pfam" id="PF00657">
    <property type="entry name" value="Lipase_GDSL"/>
    <property type="match status" value="1"/>
</dbReference>
<comment type="caution">
    <text evidence="2">The sequence shown here is derived from an EMBL/GenBank/DDBJ whole genome shotgun (WGS) entry which is preliminary data.</text>
</comment>
<accession>A0ABS1DU44</accession>
<evidence type="ECO:0000313" key="3">
    <source>
        <dbReference type="Proteomes" id="UP001041814"/>
    </source>
</evidence>
<dbReference type="InterPro" id="IPR036514">
    <property type="entry name" value="SGNH_hydro_sf"/>
</dbReference>
<sequence>MSFFLNRGRILRRVLGGVAIAAALVACGGGTSQYEEFNPSRIIVFGDENSLLNADGKRWAINNVSVDTTTSVETFACGSNPIWVQRVASNYGFVFEQCNPDDGNVQAFFRSNNGALVADLQAQIDAQIAAGGFRSNDLTTVMIGANDILELYKQFPTRTASDLKSEAAERGKTLATQVNRLADLGARVLLSNVPDMGLSPYALTEKSLNTDVDRAAFITDLVQAFNESLGSKIVIDGRYIGLVQSDVRVQVMEKSPSSFDLDNVKVAACLESAALPDCNTQTLVDGAANSNYLWADSWHLSTRAHYEIGALAISRAENNPF</sequence>
<dbReference type="PANTHER" id="PTHR45648:SF22">
    <property type="entry name" value="GDSL LIPASE_ACYLHYDROLASE FAMILY PROTEIN (AFU_ORTHOLOGUE AFUA_4G14700)"/>
    <property type="match status" value="1"/>
</dbReference>
<organism evidence="2 3">
    <name type="scientific">Rubrivivax gelatinosus</name>
    <name type="common">Rhodocyclus gelatinosus</name>
    <name type="synonym">Rhodopseudomonas gelatinosa</name>
    <dbReference type="NCBI Taxonomy" id="28068"/>
    <lineage>
        <taxon>Bacteria</taxon>
        <taxon>Pseudomonadati</taxon>
        <taxon>Pseudomonadota</taxon>
        <taxon>Betaproteobacteria</taxon>
        <taxon>Burkholderiales</taxon>
        <taxon>Sphaerotilaceae</taxon>
        <taxon>Rubrivivax</taxon>
    </lineage>
</organism>
<dbReference type="InterPro" id="IPR001087">
    <property type="entry name" value="GDSL"/>
</dbReference>
<keyword evidence="3" id="KW-1185">Reference proteome</keyword>
<keyword evidence="1" id="KW-0378">Hydrolase</keyword>
<dbReference type="EMBL" id="NRRU01000041">
    <property type="protein sequence ID" value="MBK1713562.1"/>
    <property type="molecule type" value="Genomic_DNA"/>
</dbReference>
<dbReference type="PANTHER" id="PTHR45648">
    <property type="entry name" value="GDSL LIPASE/ACYLHYDROLASE FAMILY PROTEIN (AFU_ORTHOLOGUE AFUA_4G14700)"/>
    <property type="match status" value="1"/>
</dbReference>